<dbReference type="EMBL" id="RCMK01002000">
    <property type="protein sequence ID" value="KAG2885818.1"/>
    <property type="molecule type" value="Genomic_DNA"/>
</dbReference>
<evidence type="ECO:0000313" key="5">
    <source>
        <dbReference type="EMBL" id="KAG2881604.1"/>
    </source>
</evidence>
<dbReference type="InterPro" id="IPR056924">
    <property type="entry name" value="SH3_Tf2-1"/>
</dbReference>
<dbReference type="InterPro" id="IPR001584">
    <property type="entry name" value="Integrase_cat-core"/>
</dbReference>
<dbReference type="PROSITE" id="PS50994">
    <property type="entry name" value="INTEGRASE"/>
    <property type="match status" value="1"/>
</dbReference>
<proteinExistence type="predicted"/>
<dbReference type="PANTHER" id="PTHR37984">
    <property type="entry name" value="PROTEIN CBG26694"/>
    <property type="match status" value="1"/>
</dbReference>
<feature type="region of interest" description="Disordered" evidence="1">
    <location>
        <begin position="251"/>
        <end position="283"/>
    </location>
</feature>
<dbReference type="InterPro" id="IPR016197">
    <property type="entry name" value="Chromo-like_dom_sf"/>
</dbReference>
<dbReference type="Proteomes" id="UP000735874">
    <property type="component" value="Unassembled WGS sequence"/>
</dbReference>
<dbReference type="Pfam" id="PF00665">
    <property type="entry name" value="rve"/>
    <property type="match status" value="1"/>
</dbReference>
<dbReference type="GO" id="GO:0003676">
    <property type="term" value="F:nucleic acid binding"/>
    <property type="evidence" value="ECO:0007669"/>
    <property type="project" value="InterPro"/>
</dbReference>
<evidence type="ECO:0000313" key="7">
    <source>
        <dbReference type="EMBL" id="KAG2959994.1"/>
    </source>
</evidence>
<evidence type="ECO:0000313" key="6">
    <source>
        <dbReference type="EMBL" id="KAG2885818.1"/>
    </source>
</evidence>
<dbReference type="InterPro" id="IPR050951">
    <property type="entry name" value="Retrovirus_Pol_polyprotein"/>
</dbReference>
<organism evidence="5 8">
    <name type="scientific">Phytophthora cactorum</name>
    <dbReference type="NCBI Taxonomy" id="29920"/>
    <lineage>
        <taxon>Eukaryota</taxon>
        <taxon>Sar</taxon>
        <taxon>Stramenopiles</taxon>
        <taxon>Oomycota</taxon>
        <taxon>Peronosporomycetes</taxon>
        <taxon>Peronosporales</taxon>
        <taxon>Peronosporaceae</taxon>
        <taxon>Phytophthora</taxon>
    </lineage>
</organism>
<dbReference type="Proteomes" id="UP000697107">
    <property type="component" value="Unassembled WGS sequence"/>
</dbReference>
<dbReference type="Proteomes" id="UP000736787">
    <property type="component" value="Unassembled WGS sequence"/>
</dbReference>
<dbReference type="GO" id="GO:0015074">
    <property type="term" value="P:DNA integration"/>
    <property type="evidence" value="ECO:0007669"/>
    <property type="project" value="InterPro"/>
</dbReference>
<feature type="domain" description="Integrase catalytic" evidence="3">
    <location>
        <begin position="29"/>
        <end position="200"/>
    </location>
</feature>
<feature type="region of interest" description="Disordered" evidence="1">
    <location>
        <begin position="1"/>
        <end position="23"/>
    </location>
</feature>
<evidence type="ECO:0000313" key="4">
    <source>
        <dbReference type="EMBL" id="KAG2817307.1"/>
    </source>
</evidence>
<dbReference type="PROSITE" id="PS50013">
    <property type="entry name" value="CHROMO_2"/>
    <property type="match status" value="1"/>
</dbReference>
<feature type="domain" description="Chromo" evidence="2">
    <location>
        <begin position="392"/>
        <end position="444"/>
    </location>
</feature>
<dbReference type="Gene3D" id="3.30.420.10">
    <property type="entry name" value="Ribonuclease H-like superfamily/Ribonuclease H"/>
    <property type="match status" value="1"/>
</dbReference>
<dbReference type="Pfam" id="PF24626">
    <property type="entry name" value="SH3_Tf2-1"/>
    <property type="match status" value="1"/>
</dbReference>
<evidence type="ECO:0000259" key="3">
    <source>
        <dbReference type="PROSITE" id="PS50994"/>
    </source>
</evidence>
<dbReference type="Proteomes" id="UP000774804">
    <property type="component" value="Unassembled WGS sequence"/>
</dbReference>
<dbReference type="AlphaFoldDB" id="A0A8T1AKV1"/>
<gene>
    <name evidence="4" type="ORF">PC113_g22993</name>
    <name evidence="5" type="ORF">PC115_g22177</name>
    <name evidence="6" type="ORF">PC117_g25508</name>
    <name evidence="7" type="ORF">PC118_g22739</name>
</gene>
<sequence>MEKHVKSCPDCSSSKSRPQLRGYSPGNVLAERPFQIVSMDFVIPLPKTRRGNTALLLFQCSFTGFVIAKAMSDTSALSVAQVFEECVYRRFGAPSLIRHDRDPRFMSEVFQAFTEMIQSRSRATLSYRSQTNGQQERSVKSVMTSVRVYAEDRLQQDWDEIAEKLVFAINTQYTTRKDNPFYLVHSWDAQTTLRAMTSSLKRGSGRQSDALAGRRDVNRQHEIALAMAKDYQAAEKQRRAKEHNEALSRLEKAAAPHQGGEERSADGPEASSSTKDGVEGPPKSLFEIGSRAWLYIERVKPGLTKKLAHRWHGPFQIKRKVEEFAYELELPDRSGYHFYPVVHVSRLKAVSEFPSRPRTQLTHNVTEESRLDFDEELLPEDSWEPDRLAGEFEVEAILDDRMPLSTSTERSVREFKVKWVGYDEPTWEPASNLSCSCLLYDYLRAKKCGRRLQMVQVADED</sequence>
<dbReference type="SUPFAM" id="SSF54160">
    <property type="entry name" value="Chromo domain-like"/>
    <property type="match status" value="1"/>
</dbReference>
<evidence type="ECO:0000313" key="8">
    <source>
        <dbReference type="Proteomes" id="UP000774804"/>
    </source>
</evidence>
<dbReference type="EMBL" id="RCML01001868">
    <property type="protein sequence ID" value="KAG2959994.1"/>
    <property type="molecule type" value="Genomic_DNA"/>
</dbReference>
<dbReference type="InterPro" id="IPR036397">
    <property type="entry name" value="RNaseH_sf"/>
</dbReference>
<feature type="compositionally biased region" description="Basic and acidic residues" evidence="1">
    <location>
        <begin position="251"/>
        <end position="266"/>
    </location>
</feature>
<evidence type="ECO:0000256" key="1">
    <source>
        <dbReference type="SAM" id="MobiDB-lite"/>
    </source>
</evidence>
<dbReference type="PANTHER" id="PTHR37984:SF5">
    <property type="entry name" value="PROTEIN NYNRIN-LIKE"/>
    <property type="match status" value="1"/>
</dbReference>
<dbReference type="Gene3D" id="2.40.50.40">
    <property type="match status" value="1"/>
</dbReference>
<dbReference type="InterPro" id="IPR000953">
    <property type="entry name" value="Chromo/chromo_shadow_dom"/>
</dbReference>
<dbReference type="SMART" id="SM00298">
    <property type="entry name" value="CHROMO"/>
    <property type="match status" value="1"/>
</dbReference>
<evidence type="ECO:0000259" key="2">
    <source>
        <dbReference type="PROSITE" id="PS50013"/>
    </source>
</evidence>
<protein>
    <recommendedName>
        <fullName evidence="9">Chromo domain-containing protein</fullName>
    </recommendedName>
</protein>
<dbReference type="EMBL" id="RCMI01001749">
    <property type="protein sequence ID" value="KAG2881604.1"/>
    <property type="molecule type" value="Genomic_DNA"/>
</dbReference>
<dbReference type="InterPro" id="IPR023780">
    <property type="entry name" value="Chromo_domain"/>
</dbReference>
<dbReference type="VEuPathDB" id="FungiDB:PC110_g13326"/>
<evidence type="ECO:0008006" key="9">
    <source>
        <dbReference type="Google" id="ProtNLM"/>
    </source>
</evidence>
<dbReference type="EMBL" id="RCMG01001939">
    <property type="protein sequence ID" value="KAG2817307.1"/>
    <property type="molecule type" value="Genomic_DNA"/>
</dbReference>
<name>A0A8T1AKV1_9STRA</name>
<comment type="caution">
    <text evidence="5">The sequence shown here is derived from an EMBL/GenBank/DDBJ whole genome shotgun (WGS) entry which is preliminary data.</text>
</comment>
<dbReference type="CDD" id="cd00024">
    <property type="entry name" value="CD_CSD"/>
    <property type="match status" value="1"/>
</dbReference>
<reference evidence="5" key="1">
    <citation type="submission" date="2018-10" db="EMBL/GenBank/DDBJ databases">
        <title>Effector identification in a new, highly contiguous assembly of the strawberry crown rot pathogen Phytophthora cactorum.</title>
        <authorList>
            <person name="Armitage A.D."/>
            <person name="Nellist C.F."/>
            <person name="Bates H."/>
            <person name="Vickerstaff R.J."/>
            <person name="Harrison R.J."/>
        </authorList>
    </citation>
    <scope>NUCLEOTIDE SEQUENCE</scope>
    <source>
        <strain evidence="4">15-7</strain>
        <strain evidence="5">4032</strain>
        <strain evidence="6">4040</strain>
        <strain evidence="7">P415</strain>
    </source>
</reference>
<dbReference type="InterPro" id="IPR012337">
    <property type="entry name" value="RNaseH-like_sf"/>
</dbReference>
<dbReference type="SUPFAM" id="SSF53098">
    <property type="entry name" value="Ribonuclease H-like"/>
    <property type="match status" value="1"/>
</dbReference>
<dbReference type="Pfam" id="PF00385">
    <property type="entry name" value="Chromo"/>
    <property type="match status" value="1"/>
</dbReference>
<accession>A0A8T1AKV1</accession>